<proteinExistence type="inferred from homology"/>
<feature type="transmembrane region" description="Helical" evidence="8">
    <location>
        <begin position="356"/>
        <end position="377"/>
    </location>
</feature>
<evidence type="ECO:0000256" key="5">
    <source>
        <dbReference type="ARBA" id="ARBA00022989"/>
    </source>
</evidence>
<dbReference type="SUPFAM" id="SSF103473">
    <property type="entry name" value="MFS general substrate transporter"/>
    <property type="match status" value="1"/>
</dbReference>
<evidence type="ECO:0000256" key="7">
    <source>
        <dbReference type="SAM" id="MobiDB-lite"/>
    </source>
</evidence>
<evidence type="ECO:0000256" key="2">
    <source>
        <dbReference type="ARBA" id="ARBA00008335"/>
    </source>
</evidence>
<feature type="transmembrane region" description="Helical" evidence="8">
    <location>
        <begin position="57"/>
        <end position="74"/>
    </location>
</feature>
<dbReference type="InterPro" id="IPR020846">
    <property type="entry name" value="MFS_dom"/>
</dbReference>
<feature type="transmembrane region" description="Helical" evidence="8">
    <location>
        <begin position="444"/>
        <end position="464"/>
    </location>
</feature>
<keyword evidence="5 8" id="KW-1133">Transmembrane helix</keyword>
<reference evidence="10" key="1">
    <citation type="submission" date="2019-04" db="EMBL/GenBank/DDBJ databases">
        <title>Friends and foes A comparative genomics studyof 23 Aspergillus species from section Flavi.</title>
        <authorList>
            <consortium name="DOE Joint Genome Institute"/>
            <person name="Kjaerbolling I."/>
            <person name="Vesth T."/>
            <person name="Frisvad J.C."/>
            <person name="Nybo J.L."/>
            <person name="Theobald S."/>
            <person name="Kildgaard S."/>
            <person name="Isbrandt T."/>
            <person name="Kuo A."/>
            <person name="Sato A."/>
            <person name="Lyhne E.K."/>
            <person name="Kogle M.E."/>
            <person name="Wiebenga A."/>
            <person name="Kun R.S."/>
            <person name="Lubbers R.J."/>
            <person name="Makela M.R."/>
            <person name="Barry K."/>
            <person name="Chovatia M."/>
            <person name="Clum A."/>
            <person name="Daum C."/>
            <person name="Haridas S."/>
            <person name="He G."/>
            <person name="LaButti K."/>
            <person name="Lipzen A."/>
            <person name="Mondo S."/>
            <person name="Riley R."/>
            <person name="Salamov A."/>
            <person name="Simmons B.A."/>
            <person name="Magnuson J.K."/>
            <person name="Henrissat B."/>
            <person name="Mortensen U.H."/>
            <person name="Larsen T.O."/>
            <person name="Devries R.P."/>
            <person name="Grigoriev I.V."/>
            <person name="Machida M."/>
            <person name="Baker S.E."/>
            <person name="Andersen M.R."/>
        </authorList>
    </citation>
    <scope>NUCLEOTIDE SEQUENCE [LARGE SCALE GENOMIC DNA]</scope>
    <source>
        <strain evidence="10">IBT 14317</strain>
    </source>
</reference>
<feature type="transmembrane region" description="Helical" evidence="8">
    <location>
        <begin position="294"/>
        <end position="314"/>
    </location>
</feature>
<dbReference type="FunFam" id="1.20.1250.20:FF:000057">
    <property type="entry name" value="MFS general substrate transporter"/>
    <property type="match status" value="1"/>
</dbReference>
<protein>
    <submittedName>
        <fullName evidence="10">Major facilitator superfamily domain-containing protein</fullName>
    </submittedName>
</protein>
<feature type="transmembrane region" description="Helical" evidence="8">
    <location>
        <begin position="189"/>
        <end position="209"/>
    </location>
</feature>
<dbReference type="PANTHER" id="PTHR43791">
    <property type="entry name" value="PERMEASE-RELATED"/>
    <property type="match status" value="1"/>
</dbReference>
<name>A0A5N7C5H4_PETAA</name>
<dbReference type="InterPro" id="IPR011701">
    <property type="entry name" value="MFS"/>
</dbReference>
<sequence>MFGKEKNSEKKDVLEVECIDEKVVPTHGSHQPTMPASLAALSESEYHRVGRKAILKLDSRVMPCLVIMFIMNFLDRQNIASAKLAGVEEDLGMNDVQYQTSISILFIGYILMQVPSNIVVGKIRMPGTYICASMALWGAISACMASVHNYSGILVCRFFLGFVEAIFFPGALFYLSLFYNRKQYALRTAILYSGSQIGNAIGGIFAIGILELDGSHGLEGWRWLFLVEGVITVGLAIILAFILPNSLKTLLGFTEVEKEYLQWNFESDQGQQDNADEVSAWKGVMMAVTDPKTWLLMATLYCIYICSAVTNFFPSVVATLGYSRNTTYGLTAPPYILSVVAMITNGFHSDKKQERYLHIVCPMAVCLVANIIAVSSLNTAARYVAMMLMPGSFYSASTILMSWVAGSVSQPAIKRASAIALINAICNTPNVWTSYLYFSAPRYLVAFLVNLAAAAGAIVLATVTKMYLRRQNHKLANGMDTGRSGPTEAQKAAGFRYTL</sequence>
<dbReference type="Proteomes" id="UP000326877">
    <property type="component" value="Unassembled WGS sequence"/>
</dbReference>
<feature type="transmembrane region" description="Helical" evidence="8">
    <location>
        <begin position="101"/>
        <end position="120"/>
    </location>
</feature>
<feature type="transmembrane region" description="Helical" evidence="8">
    <location>
        <begin position="221"/>
        <end position="243"/>
    </location>
</feature>
<feature type="transmembrane region" description="Helical" evidence="8">
    <location>
        <begin position="383"/>
        <end position="406"/>
    </location>
</feature>
<dbReference type="OrthoDB" id="2250022at2759"/>
<dbReference type="Gene3D" id="1.20.1250.20">
    <property type="entry name" value="MFS general substrate transporter like domains"/>
    <property type="match status" value="1"/>
</dbReference>
<dbReference type="Pfam" id="PF07690">
    <property type="entry name" value="MFS_1"/>
    <property type="match status" value="1"/>
</dbReference>
<dbReference type="EMBL" id="ML735267">
    <property type="protein sequence ID" value="KAE8389289.1"/>
    <property type="molecule type" value="Genomic_DNA"/>
</dbReference>
<feature type="domain" description="Major facilitator superfamily (MFS) profile" evidence="9">
    <location>
        <begin position="61"/>
        <end position="473"/>
    </location>
</feature>
<keyword evidence="4 8" id="KW-0812">Transmembrane</keyword>
<dbReference type="GO" id="GO:0022857">
    <property type="term" value="F:transmembrane transporter activity"/>
    <property type="evidence" value="ECO:0007669"/>
    <property type="project" value="InterPro"/>
</dbReference>
<comment type="similarity">
    <text evidence="2">Belongs to the major facilitator superfamily.</text>
</comment>
<evidence type="ECO:0000256" key="6">
    <source>
        <dbReference type="ARBA" id="ARBA00023136"/>
    </source>
</evidence>
<evidence type="ECO:0000313" key="10">
    <source>
        <dbReference type="EMBL" id="KAE8389289.1"/>
    </source>
</evidence>
<evidence type="ECO:0000256" key="1">
    <source>
        <dbReference type="ARBA" id="ARBA00004141"/>
    </source>
</evidence>
<feature type="transmembrane region" description="Helical" evidence="8">
    <location>
        <begin position="127"/>
        <end position="147"/>
    </location>
</feature>
<dbReference type="PROSITE" id="PS50850">
    <property type="entry name" value="MFS"/>
    <property type="match status" value="1"/>
</dbReference>
<evidence type="ECO:0000256" key="8">
    <source>
        <dbReference type="SAM" id="Phobius"/>
    </source>
</evidence>
<feature type="transmembrane region" description="Helical" evidence="8">
    <location>
        <begin position="326"/>
        <end position="344"/>
    </location>
</feature>
<organism evidence="10">
    <name type="scientific">Petromyces alliaceus</name>
    <name type="common">Aspergillus alliaceus</name>
    <dbReference type="NCBI Taxonomy" id="209559"/>
    <lineage>
        <taxon>Eukaryota</taxon>
        <taxon>Fungi</taxon>
        <taxon>Dikarya</taxon>
        <taxon>Ascomycota</taxon>
        <taxon>Pezizomycotina</taxon>
        <taxon>Eurotiomycetes</taxon>
        <taxon>Eurotiomycetidae</taxon>
        <taxon>Eurotiales</taxon>
        <taxon>Aspergillaceae</taxon>
        <taxon>Aspergillus</taxon>
        <taxon>Aspergillus subgen. Circumdati</taxon>
    </lineage>
</organism>
<dbReference type="AlphaFoldDB" id="A0A5N7C5H4"/>
<feature type="transmembrane region" description="Helical" evidence="8">
    <location>
        <begin position="159"/>
        <end position="177"/>
    </location>
</feature>
<dbReference type="GO" id="GO:0016020">
    <property type="term" value="C:membrane"/>
    <property type="evidence" value="ECO:0007669"/>
    <property type="project" value="UniProtKB-SubCell"/>
</dbReference>
<evidence type="ECO:0000259" key="9">
    <source>
        <dbReference type="PROSITE" id="PS50850"/>
    </source>
</evidence>
<dbReference type="PANTHER" id="PTHR43791:SF23">
    <property type="entry name" value="MAJOR FACILITATOR SUPERFAMILY (MFS) PROFILE DOMAIN-CONTAINING PROTEIN"/>
    <property type="match status" value="1"/>
</dbReference>
<comment type="subcellular location">
    <subcellularLocation>
        <location evidence="1">Membrane</location>
        <topology evidence="1">Multi-pass membrane protein</topology>
    </subcellularLocation>
</comment>
<evidence type="ECO:0000256" key="4">
    <source>
        <dbReference type="ARBA" id="ARBA00022692"/>
    </source>
</evidence>
<keyword evidence="6 8" id="KW-0472">Membrane</keyword>
<evidence type="ECO:0000256" key="3">
    <source>
        <dbReference type="ARBA" id="ARBA00022448"/>
    </source>
</evidence>
<gene>
    <name evidence="10" type="ORF">BDV23DRAFT_157296</name>
</gene>
<accession>A0A5N7C5H4</accession>
<dbReference type="FunFam" id="1.20.1250.20:FF:000013">
    <property type="entry name" value="MFS general substrate transporter"/>
    <property type="match status" value="1"/>
</dbReference>
<feature type="transmembrane region" description="Helical" evidence="8">
    <location>
        <begin position="418"/>
        <end position="438"/>
    </location>
</feature>
<keyword evidence="3" id="KW-0813">Transport</keyword>
<feature type="region of interest" description="Disordered" evidence="7">
    <location>
        <begin position="478"/>
        <end position="499"/>
    </location>
</feature>
<dbReference type="InterPro" id="IPR036259">
    <property type="entry name" value="MFS_trans_sf"/>
</dbReference>